<keyword evidence="4" id="KW-1185">Reference proteome</keyword>
<proteinExistence type="predicted"/>
<feature type="transmembrane region" description="Helical" evidence="2">
    <location>
        <begin position="456"/>
        <end position="475"/>
    </location>
</feature>
<feature type="region of interest" description="Disordered" evidence="1">
    <location>
        <begin position="278"/>
        <end position="325"/>
    </location>
</feature>
<feature type="transmembrane region" description="Helical" evidence="2">
    <location>
        <begin position="703"/>
        <end position="720"/>
    </location>
</feature>
<accession>A0A7R8XHE4</accession>
<keyword evidence="2" id="KW-0472">Membrane</keyword>
<feature type="region of interest" description="Disordered" evidence="1">
    <location>
        <begin position="144"/>
        <end position="169"/>
    </location>
</feature>
<evidence type="ECO:0000256" key="2">
    <source>
        <dbReference type="SAM" id="Phobius"/>
    </source>
</evidence>
<dbReference type="EMBL" id="CAJPEV010001406">
    <property type="protein sequence ID" value="CAG0892466.1"/>
    <property type="molecule type" value="Genomic_DNA"/>
</dbReference>
<protein>
    <submittedName>
        <fullName evidence="3">Uncharacterized protein</fullName>
    </submittedName>
</protein>
<dbReference type="OrthoDB" id="10022583at2759"/>
<evidence type="ECO:0000256" key="1">
    <source>
        <dbReference type="SAM" id="MobiDB-lite"/>
    </source>
</evidence>
<feature type="transmembrane region" description="Helical" evidence="2">
    <location>
        <begin position="679"/>
        <end position="697"/>
    </location>
</feature>
<evidence type="ECO:0000313" key="4">
    <source>
        <dbReference type="Proteomes" id="UP000677054"/>
    </source>
</evidence>
<sequence>MVRRRSIWIQKQPYFMRHSNPMIPLVSLRSSGASHQGRRFPRHQRRRHRVPSLLSIRSLVGTSPRASSLTPPSPARRRAEPPLSRSSEERIVGVRRPPLVDERNFIVPDRREPPGPAIFGFSLRRLASGTSPIRRSFVPFPMTFADHSDSRRPNGPPVPRPRLRPLPDPTAKAPLLPPWLWRLVSLLLGLEEGPGDPSVSYWLCGFTAVAALATSTHRCPLLPGFLPGFRSKTNDRLQKKLHDRFCNLREFWRVHGPRFSHFQGSEILGSSAPFTILDREPRATPESVTPRMQAASEREVSSPFCAQKDSQKASPDPKRPPEDASASLLRVERIVSFGFVTLRSTFGLPGSSPPPRLQRGGFSACSSRTTPMRRDGPSREKSLWAGEREVHVVANAWFVVSNVRSSFTSDDIIDGTMSIFLSVGWSYLGLYSFALSQRVYRDRMYLPMLRLHAKTVMRVDTVAIVCLLMIAFTVLNDVNAFEQWQGGTCKKVELDPIVCKVRYVSRVVSSAAFLVWNLLAAMALTSVCKTHTMPTIWPSVEREEAGKGGGGGEGPTDDIQVQPQVHSEDGAEGPVQPSPSEDGPMTNEQILEIYWPLFNDMNRTSVVFEQWMFSVIGLTVLWTSVYLVLWLTHSPTLTELLEVISAILLIPFFTSAYAESSMEGNRLIRAIRPSAQRMALLFHLVQSPPLLNVFGGAVRYRTIFTVLAGMFLAIAAKILLKDLGHGS</sequence>
<organism evidence="3">
    <name type="scientific">Darwinula stevensoni</name>
    <dbReference type="NCBI Taxonomy" id="69355"/>
    <lineage>
        <taxon>Eukaryota</taxon>
        <taxon>Metazoa</taxon>
        <taxon>Ecdysozoa</taxon>
        <taxon>Arthropoda</taxon>
        <taxon>Crustacea</taxon>
        <taxon>Oligostraca</taxon>
        <taxon>Ostracoda</taxon>
        <taxon>Podocopa</taxon>
        <taxon>Podocopida</taxon>
        <taxon>Darwinulocopina</taxon>
        <taxon>Darwinuloidea</taxon>
        <taxon>Darwinulidae</taxon>
        <taxon>Darwinula</taxon>
    </lineage>
</organism>
<keyword evidence="2" id="KW-1133">Transmembrane helix</keyword>
<feature type="transmembrane region" description="Helical" evidence="2">
    <location>
        <begin position="503"/>
        <end position="524"/>
    </location>
</feature>
<keyword evidence="2" id="KW-0812">Transmembrane</keyword>
<feature type="transmembrane region" description="Helical" evidence="2">
    <location>
        <begin position="415"/>
        <end position="435"/>
    </location>
</feature>
<feature type="compositionally biased region" description="Basic and acidic residues" evidence="1">
    <location>
        <begin position="309"/>
        <end position="322"/>
    </location>
</feature>
<gene>
    <name evidence="3" type="ORF">DSTB1V02_LOCUS7122</name>
</gene>
<feature type="region of interest" description="Disordered" evidence="1">
    <location>
        <begin position="350"/>
        <end position="380"/>
    </location>
</feature>
<feature type="transmembrane region" description="Helical" evidence="2">
    <location>
        <begin position="611"/>
        <end position="631"/>
    </location>
</feature>
<dbReference type="PANTHER" id="PTHR35555">
    <property type="entry name" value="ENDONUCLEASE-REVERSE TRANSCRIPTASE"/>
    <property type="match status" value="1"/>
</dbReference>
<dbReference type="Proteomes" id="UP000677054">
    <property type="component" value="Unassembled WGS sequence"/>
</dbReference>
<dbReference type="EMBL" id="LR900923">
    <property type="protein sequence ID" value="CAD7247288.1"/>
    <property type="molecule type" value="Genomic_DNA"/>
</dbReference>
<feature type="compositionally biased region" description="Polar residues" evidence="1">
    <location>
        <begin position="61"/>
        <end position="70"/>
    </location>
</feature>
<feature type="region of interest" description="Disordered" evidence="1">
    <location>
        <begin position="542"/>
        <end position="584"/>
    </location>
</feature>
<name>A0A7R8XHE4_9CRUS</name>
<reference evidence="3" key="1">
    <citation type="submission" date="2020-11" db="EMBL/GenBank/DDBJ databases">
        <authorList>
            <person name="Tran Van P."/>
        </authorList>
    </citation>
    <scope>NUCLEOTIDE SEQUENCE</scope>
</reference>
<dbReference type="PANTHER" id="PTHR35555:SF3">
    <property type="entry name" value="ENDONUCLEASE-REVERSE TRANSCRIPTASE"/>
    <property type="match status" value="1"/>
</dbReference>
<evidence type="ECO:0000313" key="3">
    <source>
        <dbReference type="EMBL" id="CAD7247288.1"/>
    </source>
</evidence>
<feature type="compositionally biased region" description="Pro residues" evidence="1">
    <location>
        <begin position="154"/>
        <end position="168"/>
    </location>
</feature>
<dbReference type="AlphaFoldDB" id="A0A7R8XHE4"/>
<feature type="transmembrane region" description="Helical" evidence="2">
    <location>
        <begin position="637"/>
        <end position="658"/>
    </location>
</feature>
<feature type="region of interest" description="Disordered" evidence="1">
    <location>
        <begin position="61"/>
        <end position="89"/>
    </location>
</feature>